<sequence length="62" mass="6628">MNDLEAVIAHVGLDNPFVIGHSLGGLVATLYGARHPDCRGVVNLETPTKRRDTTHFLSSIGS</sequence>
<dbReference type="AlphaFoldDB" id="A0A402BE53"/>
<evidence type="ECO:0000313" key="2">
    <source>
        <dbReference type="EMBL" id="GCE29645.1"/>
    </source>
</evidence>
<feature type="domain" description="AB hydrolase-1" evidence="1">
    <location>
        <begin position="3"/>
        <end position="46"/>
    </location>
</feature>
<dbReference type="Proteomes" id="UP000287171">
    <property type="component" value="Unassembled WGS sequence"/>
</dbReference>
<keyword evidence="3" id="KW-1185">Reference proteome</keyword>
<proteinExistence type="predicted"/>
<dbReference type="RefSeq" id="WP_371865571.1">
    <property type="nucleotide sequence ID" value="NZ_BIFT01000002.1"/>
</dbReference>
<dbReference type="SUPFAM" id="SSF53474">
    <property type="entry name" value="alpha/beta-Hydrolases"/>
    <property type="match status" value="1"/>
</dbReference>
<evidence type="ECO:0000259" key="1">
    <source>
        <dbReference type="Pfam" id="PF00561"/>
    </source>
</evidence>
<dbReference type="Gene3D" id="3.40.50.1820">
    <property type="entry name" value="alpha/beta hydrolase"/>
    <property type="match status" value="1"/>
</dbReference>
<evidence type="ECO:0000313" key="3">
    <source>
        <dbReference type="Proteomes" id="UP000287171"/>
    </source>
</evidence>
<name>A0A402BE53_9CHLR</name>
<reference evidence="3" key="1">
    <citation type="submission" date="2018-12" db="EMBL/GenBank/DDBJ databases">
        <title>Tengunoibacter tsumagoiensis gen. nov., sp. nov., Dictyobacter kobayashii sp. nov., D. alpinus sp. nov., and D. joshuensis sp. nov. and description of Dictyobacteraceae fam. nov. within the order Ktedonobacterales isolated from Tengu-no-mugimeshi.</title>
        <authorList>
            <person name="Wang C.M."/>
            <person name="Zheng Y."/>
            <person name="Sakai Y."/>
            <person name="Toyoda A."/>
            <person name="Minakuchi Y."/>
            <person name="Abe K."/>
            <person name="Yokota A."/>
            <person name="Yabe S."/>
        </authorList>
    </citation>
    <scope>NUCLEOTIDE SEQUENCE [LARGE SCALE GENOMIC DNA]</scope>
    <source>
        <strain evidence="3">Uno16</strain>
    </source>
</reference>
<protein>
    <recommendedName>
        <fullName evidence="1">AB hydrolase-1 domain-containing protein</fullName>
    </recommendedName>
</protein>
<dbReference type="InterPro" id="IPR000073">
    <property type="entry name" value="AB_hydrolase_1"/>
</dbReference>
<organism evidence="2 3">
    <name type="scientific">Dictyobacter alpinus</name>
    <dbReference type="NCBI Taxonomy" id="2014873"/>
    <lineage>
        <taxon>Bacteria</taxon>
        <taxon>Bacillati</taxon>
        <taxon>Chloroflexota</taxon>
        <taxon>Ktedonobacteria</taxon>
        <taxon>Ktedonobacterales</taxon>
        <taxon>Dictyobacteraceae</taxon>
        <taxon>Dictyobacter</taxon>
    </lineage>
</organism>
<dbReference type="EMBL" id="BIFT01000002">
    <property type="protein sequence ID" value="GCE29645.1"/>
    <property type="molecule type" value="Genomic_DNA"/>
</dbReference>
<comment type="caution">
    <text evidence="2">The sequence shown here is derived from an EMBL/GenBank/DDBJ whole genome shotgun (WGS) entry which is preliminary data.</text>
</comment>
<dbReference type="Pfam" id="PF00561">
    <property type="entry name" value="Abhydrolase_1"/>
    <property type="match status" value="1"/>
</dbReference>
<accession>A0A402BE53</accession>
<dbReference type="InterPro" id="IPR029058">
    <property type="entry name" value="AB_hydrolase_fold"/>
</dbReference>
<gene>
    <name evidence="2" type="ORF">KDA_51290</name>
</gene>